<dbReference type="Pfam" id="PF13456">
    <property type="entry name" value="RVT_3"/>
    <property type="match status" value="1"/>
</dbReference>
<dbReference type="Gramene" id="OMP03175">
    <property type="protein sequence ID" value="OMP03175"/>
    <property type="gene ID" value="CCACVL1_02524"/>
</dbReference>
<dbReference type="SUPFAM" id="SSF53098">
    <property type="entry name" value="Ribonuclease H-like"/>
    <property type="match status" value="1"/>
</dbReference>
<comment type="caution">
    <text evidence="4">The sequence shown here is derived from an EMBL/GenBank/DDBJ whole genome shotgun (WGS) entry which is preliminary data.</text>
</comment>
<gene>
    <name evidence="4" type="ORF">CCACVL1_02524</name>
</gene>
<keyword evidence="4" id="KW-0695">RNA-directed DNA polymerase</keyword>
<dbReference type="InterPro" id="IPR012337">
    <property type="entry name" value="RNaseH-like_sf"/>
</dbReference>
<dbReference type="SUPFAM" id="SSF56672">
    <property type="entry name" value="DNA/RNA polymerases"/>
    <property type="match status" value="1"/>
</dbReference>
<dbReference type="InterPro" id="IPR043502">
    <property type="entry name" value="DNA/RNA_pol_sf"/>
</dbReference>
<dbReference type="OMA" id="CGATIES"/>
<dbReference type="Pfam" id="PF13966">
    <property type="entry name" value="zf-RVT"/>
    <property type="match status" value="1"/>
</dbReference>
<evidence type="ECO:0000259" key="3">
    <source>
        <dbReference type="Pfam" id="PF13966"/>
    </source>
</evidence>
<name>A0A1R3K7V1_COCAP</name>
<sequence length="862" mass="99565">MFPDAVVKHLPRLDKSDHCPLLLDTDGFPPPPSQIKPFRFESAWLLDPRFKEFLKTEWEKVRAKYMTDLGTWQLVSLNGIWRLLEEILWFQKAMTKWIQSRDRNTRYFHTLALVRRSKNKVRALRDESGAWITDQQELKHMAVNHYKNLYSKTLEESRTPISQLLSKLEDYEVIDLHRLVNEEEIKEAMFDIGAFKAPGPDGYQDHFFHKNWEIVRSSVIRQVQEAFVTGTFPEDLNKTLITLIPKVKHLETINQLRLISLCNVAYKVISKIIVSILEPLLPKLIAPTQNSFVPGRLIVDNIIIVQEMFHTFRKKKGKAGAIAWKIDLEKVYGKMNWEFMREILLEIGFNRPISYVFFADDLVLSLDASIKQVDTMVETFKEFNLWFGQSVSLAKSKIYVSKNVRKSEAMELSRRAEIPLTKDLGKYLGVPLIHSRVTKKTYWSIVEKVQEKFANWKINTLSLTSRTVLIKAAAAPVPVYTMQTSKLPTAVCDEIDKYCRTFLWGSTAEKGRCNKLIWSKSSNGDFTTSSAYHTIVDRGGEQQTIAKEIWKIKCQPKIQNFLWLAWKNKIMNNANRMARGLTNDACCKMCGATIESMIHILRDCHVAKDVWLQLLGVGVNSLFFTCPEEEWWKLNLVQQRKKMFGCWPWLTMFSITYWKLWKWRNDFRLSNISTSINTKMVLINKAIQETLELSTQSGSTKAKVEVQLSWDKPLEGWTKLNTDGSRNQTSDNVAIGGVIRGHCGEWVIGFSQAIGKCSIDMAELWAIQQGISLAWNRGIRELEVESNSATSISMIKNGVSLNHPLFCVVEAIREMITKDWNCRINYVPRQKNFVADWLAKNNRELWEGLLLFHIPLLALSTC</sequence>
<feature type="domain" description="Reverse transcriptase zinc-binding" evidence="3">
    <location>
        <begin position="526"/>
        <end position="611"/>
    </location>
</feature>
<dbReference type="PANTHER" id="PTHR33116:SF70">
    <property type="entry name" value="NON-LTR RETROELEMENT REVERSE TRANSCRIPTASE-LIKE PROTEIN"/>
    <property type="match status" value="1"/>
</dbReference>
<feature type="domain" description="RNase H type-1" evidence="2">
    <location>
        <begin position="721"/>
        <end position="840"/>
    </location>
</feature>
<proteinExistence type="predicted"/>
<dbReference type="CDD" id="cd06222">
    <property type="entry name" value="RNase_H_like"/>
    <property type="match status" value="1"/>
</dbReference>
<feature type="domain" description="Reverse transcriptase" evidence="1">
    <location>
        <begin position="245"/>
        <end position="349"/>
    </location>
</feature>
<dbReference type="GO" id="GO:0004523">
    <property type="term" value="F:RNA-DNA hybrid ribonuclease activity"/>
    <property type="evidence" value="ECO:0007669"/>
    <property type="project" value="InterPro"/>
</dbReference>
<keyword evidence="4" id="KW-0808">Transferase</keyword>
<dbReference type="InterPro" id="IPR026960">
    <property type="entry name" value="RVT-Znf"/>
</dbReference>
<keyword evidence="4" id="KW-0548">Nucleotidyltransferase</keyword>
<evidence type="ECO:0000313" key="4">
    <source>
        <dbReference type="EMBL" id="OMP03175.1"/>
    </source>
</evidence>
<dbReference type="InterPro" id="IPR002156">
    <property type="entry name" value="RNaseH_domain"/>
</dbReference>
<reference evidence="4 5" key="1">
    <citation type="submission" date="2013-09" db="EMBL/GenBank/DDBJ databases">
        <title>Corchorus capsularis genome sequencing.</title>
        <authorList>
            <person name="Alam M."/>
            <person name="Haque M.S."/>
            <person name="Islam M.S."/>
            <person name="Emdad E.M."/>
            <person name="Islam M.M."/>
            <person name="Ahmed B."/>
            <person name="Halim A."/>
            <person name="Hossen Q.M.M."/>
            <person name="Hossain M.Z."/>
            <person name="Ahmed R."/>
            <person name="Khan M.M."/>
            <person name="Islam R."/>
            <person name="Rashid M.M."/>
            <person name="Khan S.A."/>
            <person name="Rahman M.S."/>
            <person name="Alam M."/>
        </authorList>
    </citation>
    <scope>NUCLEOTIDE SEQUENCE [LARGE SCALE GENOMIC DNA]</scope>
    <source>
        <strain evidence="5">cv. CVL-1</strain>
        <tissue evidence="4">Whole seedling</tissue>
    </source>
</reference>
<evidence type="ECO:0000259" key="1">
    <source>
        <dbReference type="Pfam" id="PF00078"/>
    </source>
</evidence>
<dbReference type="GO" id="GO:0003964">
    <property type="term" value="F:RNA-directed DNA polymerase activity"/>
    <property type="evidence" value="ECO:0007669"/>
    <property type="project" value="UniProtKB-KW"/>
</dbReference>
<dbReference type="OrthoDB" id="980495at2759"/>
<dbReference type="PANTHER" id="PTHR33116">
    <property type="entry name" value="REVERSE TRANSCRIPTASE ZINC-BINDING DOMAIN-CONTAINING PROTEIN-RELATED-RELATED"/>
    <property type="match status" value="1"/>
</dbReference>
<dbReference type="CDD" id="cd01650">
    <property type="entry name" value="RT_nLTR_like"/>
    <property type="match status" value="1"/>
</dbReference>
<evidence type="ECO:0000313" key="5">
    <source>
        <dbReference type="Proteomes" id="UP000188268"/>
    </source>
</evidence>
<organism evidence="4 5">
    <name type="scientific">Corchorus capsularis</name>
    <name type="common">Jute</name>
    <dbReference type="NCBI Taxonomy" id="210143"/>
    <lineage>
        <taxon>Eukaryota</taxon>
        <taxon>Viridiplantae</taxon>
        <taxon>Streptophyta</taxon>
        <taxon>Embryophyta</taxon>
        <taxon>Tracheophyta</taxon>
        <taxon>Spermatophyta</taxon>
        <taxon>Magnoliopsida</taxon>
        <taxon>eudicotyledons</taxon>
        <taxon>Gunneridae</taxon>
        <taxon>Pentapetalae</taxon>
        <taxon>rosids</taxon>
        <taxon>malvids</taxon>
        <taxon>Malvales</taxon>
        <taxon>Malvaceae</taxon>
        <taxon>Grewioideae</taxon>
        <taxon>Apeibeae</taxon>
        <taxon>Corchorus</taxon>
    </lineage>
</organism>
<accession>A0A1R3K7V1</accession>
<dbReference type="Gene3D" id="3.30.420.10">
    <property type="entry name" value="Ribonuclease H-like superfamily/Ribonuclease H"/>
    <property type="match status" value="1"/>
</dbReference>
<dbReference type="Pfam" id="PF00078">
    <property type="entry name" value="RVT_1"/>
    <property type="match status" value="1"/>
</dbReference>
<dbReference type="GO" id="GO:0003676">
    <property type="term" value="F:nucleic acid binding"/>
    <property type="evidence" value="ECO:0007669"/>
    <property type="project" value="InterPro"/>
</dbReference>
<keyword evidence="5" id="KW-1185">Reference proteome</keyword>
<protein>
    <submittedName>
        <fullName evidence="4">Reverse transcriptase</fullName>
    </submittedName>
</protein>
<dbReference type="InterPro" id="IPR036397">
    <property type="entry name" value="RNaseH_sf"/>
</dbReference>
<dbReference type="AlphaFoldDB" id="A0A1R3K7V1"/>
<evidence type="ECO:0000259" key="2">
    <source>
        <dbReference type="Pfam" id="PF13456"/>
    </source>
</evidence>
<dbReference type="Proteomes" id="UP000188268">
    <property type="component" value="Unassembled WGS sequence"/>
</dbReference>
<dbReference type="EMBL" id="AWWV01006114">
    <property type="protein sequence ID" value="OMP03175.1"/>
    <property type="molecule type" value="Genomic_DNA"/>
</dbReference>
<dbReference type="InterPro" id="IPR044730">
    <property type="entry name" value="RNase_H-like_dom_plant"/>
</dbReference>
<dbReference type="InterPro" id="IPR000477">
    <property type="entry name" value="RT_dom"/>
</dbReference>